<dbReference type="GO" id="GO:0006396">
    <property type="term" value="P:RNA processing"/>
    <property type="evidence" value="ECO:0007669"/>
    <property type="project" value="InterPro"/>
</dbReference>
<dbReference type="PROSITE" id="PS50141">
    <property type="entry name" value="A_DEAMIN_EDITASE"/>
    <property type="match status" value="1"/>
</dbReference>
<feature type="domain" description="A to I editase" evidence="10">
    <location>
        <begin position="975"/>
        <end position="1309"/>
    </location>
</feature>
<dbReference type="EMBL" id="BC170035">
    <property type="protein sequence ID" value="AAI70035.1"/>
    <property type="molecule type" value="mRNA"/>
</dbReference>
<protein>
    <recommendedName>
        <fullName evidence="12">Double-stranded RNA-specific adenosine deaminase</fullName>
    </recommendedName>
</protein>
<evidence type="ECO:0000259" key="10">
    <source>
        <dbReference type="PROSITE" id="PS50141"/>
    </source>
</evidence>
<sequence length="1313" mass="143016">MNKGPKKVQGSRPMYQTSNCYPQGPNPATYPFPQQEYQAQSFRDQQRNFLLGNTSASPLPTAAWYAYRTPPKDYYPSKPTQQCPLLQAPPAPTRFSHRGPASPRFRNQGPSASPRFSKRGPSASPRFSNWGPSASPRFSNRGPPASPRLGNQGPPASPHLGNQGPPASPHLGNQGPPASPHLGNQGPPASPHLGNQGPPASPHLGNQGPPASPHLGNQGPPASPHLGNQGPPASPHLGNQGPAASSRLGNQGSPASPCFGNQGSPASPRLGNQGPPASPHLGNQGPPPYIHSLSQAFGSLTVSHDLLENNLLTFFKEIGTKTFTAKALAWQFKVERKRINHFLYKFETKGLLCRYPGTPPLWRVFSIASHSPPTPSSGSSYQENSSPVEGSYSSDSEDTLVTCSPEDMAGNKEKVCEFLYNSPPSTTLIIRKNVGISKMPELNQILNTLEKQGEACKASTNPVKWTLTDKKRERILIKKRADEIHEMEMNLEEATKAEPPAEKELENGQQAASVLEASNIELSEGQAPSGVFIADQNVPPLEASGEPPRKRAKGGNEFDDFENGKWASDDVPETMNTINTADALAVTQEELGMEYPQAYEPVKEFSRLDKLLSCQEKNPVSGLLEFTHYCSQQCDFALLNQSGPSHDPRFKIQAVIDGRRFPVAEANSKKTAKKDAAALALRILLREEQGGTEDEVMAENTQVPEVKEENVPAQPSFSCNKNPISLLMEHGQKSGNMCEFQLVSQEGPPHDPKFTYTVKIGNQTFPPVVANNKKMAKHLAAEAAVRELLGEGALQPEKFDPSYNANPTEFPAIPELSAEDLKMAQSSSVGDLIKYLNANPVSGLLEYARAKGFAAEFKMVNQTGPPHDPKFVFQAKVGGRWFPAVSASNKKQAKAEAADAALRVLIGEAEKAAREGDIMAELPVSGSTFHDQIAMLSHQKFNNLTARIQNSLMGRKILAAIIMKKSSDDLGTVVSIGTGNRCVKGEELSLSGETVNDCHAEVVSRRGFIRFLYSQLMKYNPDVPDESIFEEAEGDMLRVRPGVTFHLYISTAPCGDGALFDKSCSDQPSAEGDTQHCPIFENVKQGKLRTKVENGEGTIPVESSDIVPTWDGIQHGERLRTMSCSDKILRWNVLGLQGGLLSHFVEPVYLSSLTLGYLFSKGHLTRAICCRMSRNGEAFQNQLPDLYIVNHPEVGRVSVYDSTRQTGKTKESSVNWCLADEEAEVLDGTKGKVEGSKLEISRVSKLHMFTLFQELCLLRGRHDLLALSSYSDVKATAASYQTAKGQFFKALQEMGYGNWISKPQEEKCFSLSI</sequence>
<evidence type="ECO:0000256" key="2">
    <source>
        <dbReference type="ARBA" id="ARBA00022490"/>
    </source>
</evidence>
<dbReference type="InterPro" id="IPR036390">
    <property type="entry name" value="WH_DNA-bd_sf"/>
</dbReference>
<evidence type="ECO:0000256" key="6">
    <source>
        <dbReference type="PROSITE-ProRule" id="PRU00266"/>
    </source>
</evidence>
<feature type="domain" description="DRBM" evidence="8">
    <location>
        <begin position="722"/>
        <end position="790"/>
    </location>
</feature>
<feature type="compositionally biased region" description="Polar residues" evidence="7">
    <location>
        <begin position="381"/>
        <end position="400"/>
    </location>
</feature>
<feature type="domain" description="Z-binding" evidence="9">
    <location>
        <begin position="301"/>
        <end position="366"/>
    </location>
</feature>
<feature type="compositionally biased region" description="Polar residues" evidence="7">
    <location>
        <begin position="125"/>
        <end position="138"/>
    </location>
</feature>
<feature type="domain" description="DRBM" evidence="8">
    <location>
        <begin position="839"/>
        <end position="907"/>
    </location>
</feature>
<evidence type="ECO:0000256" key="4">
    <source>
        <dbReference type="ARBA" id="ARBA00022884"/>
    </source>
</evidence>
<comment type="subcellular location">
    <subcellularLocation>
        <location evidence="1">Cytoplasm</location>
    </subcellularLocation>
</comment>
<feature type="region of interest" description="Disordered" evidence="7">
    <location>
        <begin position="69"/>
        <end position="289"/>
    </location>
</feature>
<feature type="compositionally biased region" description="Polar residues" evidence="7">
    <location>
        <begin position="247"/>
        <end position="265"/>
    </location>
</feature>
<dbReference type="GO" id="GO:0003725">
    <property type="term" value="F:double-stranded RNA binding"/>
    <property type="evidence" value="ECO:0007669"/>
    <property type="project" value="TreeGrafter"/>
</dbReference>
<evidence type="ECO:0000256" key="3">
    <source>
        <dbReference type="ARBA" id="ARBA00022737"/>
    </source>
</evidence>
<feature type="region of interest" description="Disordered" evidence="7">
    <location>
        <begin position="538"/>
        <end position="571"/>
    </location>
</feature>
<feature type="domain" description="Z-binding" evidence="9">
    <location>
        <begin position="405"/>
        <end position="469"/>
    </location>
</feature>
<dbReference type="Gene3D" id="1.10.10.10">
    <property type="entry name" value="Winged helix-like DNA-binding domain superfamily/Winged helix DNA-binding domain"/>
    <property type="match status" value="2"/>
</dbReference>
<evidence type="ECO:0000256" key="1">
    <source>
        <dbReference type="ARBA" id="ARBA00004496"/>
    </source>
</evidence>
<dbReference type="GO" id="GO:0008251">
    <property type="term" value="F:tRNA-specific adenosine deaminase activity"/>
    <property type="evidence" value="ECO:0007669"/>
    <property type="project" value="TreeGrafter"/>
</dbReference>
<dbReference type="Pfam" id="PF02137">
    <property type="entry name" value="A_deamin"/>
    <property type="match status" value="1"/>
</dbReference>
<accession>B7ZR43</accession>
<dbReference type="SUPFAM" id="SSF46785">
    <property type="entry name" value="Winged helix' DNA-binding domain"/>
    <property type="match status" value="2"/>
</dbReference>
<dbReference type="CDD" id="cd19914">
    <property type="entry name" value="DSRM_DRADA_rpt2"/>
    <property type="match status" value="1"/>
</dbReference>
<keyword evidence="3" id="KW-0677">Repeat</keyword>
<dbReference type="PROSITE" id="PS50139">
    <property type="entry name" value="Z_BINDING"/>
    <property type="match status" value="2"/>
</dbReference>
<dbReference type="SMART" id="SM00552">
    <property type="entry name" value="ADEAMc"/>
    <property type="match status" value="1"/>
</dbReference>
<feature type="region of interest" description="Disordered" evidence="7">
    <location>
        <begin position="1"/>
        <end position="34"/>
    </location>
</feature>
<dbReference type="GO" id="GO:0003726">
    <property type="term" value="F:double-stranded RNA adenosine deaminase activity"/>
    <property type="evidence" value="ECO:0007669"/>
    <property type="project" value="InterPro"/>
</dbReference>
<dbReference type="GO" id="GO:0031047">
    <property type="term" value="P:regulatory ncRNA-mediated gene silencing"/>
    <property type="evidence" value="ECO:0007669"/>
    <property type="project" value="UniProtKB-KW"/>
</dbReference>
<dbReference type="Pfam" id="PF00035">
    <property type="entry name" value="dsrm"/>
    <property type="match status" value="3"/>
</dbReference>
<feature type="domain" description="DRBM" evidence="8">
    <location>
        <begin position="618"/>
        <end position="686"/>
    </location>
</feature>
<dbReference type="SMART" id="SM00550">
    <property type="entry name" value="Zalpha"/>
    <property type="match status" value="2"/>
</dbReference>
<dbReference type="GO" id="GO:0005737">
    <property type="term" value="C:cytoplasm"/>
    <property type="evidence" value="ECO:0007669"/>
    <property type="project" value="UniProtKB-SubCell"/>
</dbReference>
<dbReference type="InterPro" id="IPR042371">
    <property type="entry name" value="Z_dom"/>
</dbReference>
<dbReference type="Pfam" id="PF02295">
    <property type="entry name" value="z-alpha"/>
    <property type="match status" value="2"/>
</dbReference>
<evidence type="ECO:0000256" key="5">
    <source>
        <dbReference type="ARBA" id="ARBA00023158"/>
    </source>
</evidence>
<proteinExistence type="evidence at transcript level"/>
<dbReference type="FunFam" id="3.30.160.20:FF:000005">
    <property type="entry name" value="Putative double-stranded RNA-specific adenosine deaminase"/>
    <property type="match status" value="3"/>
</dbReference>
<dbReference type="InterPro" id="IPR002466">
    <property type="entry name" value="A_deamin"/>
</dbReference>
<evidence type="ECO:0000259" key="9">
    <source>
        <dbReference type="PROSITE" id="PS50139"/>
    </source>
</evidence>
<evidence type="ECO:0000313" key="11">
    <source>
        <dbReference type="EMBL" id="AAI70035.1"/>
    </source>
</evidence>
<keyword evidence="4 6" id="KW-0694">RNA-binding</keyword>
<dbReference type="SMART" id="SM00358">
    <property type="entry name" value="DSRM"/>
    <property type="match status" value="3"/>
</dbReference>
<dbReference type="GO" id="GO:0005730">
    <property type="term" value="C:nucleolus"/>
    <property type="evidence" value="ECO:0007669"/>
    <property type="project" value="TreeGrafter"/>
</dbReference>
<dbReference type="PROSITE" id="PS50137">
    <property type="entry name" value="DS_RBD"/>
    <property type="match status" value="3"/>
</dbReference>
<dbReference type="InterPro" id="IPR036388">
    <property type="entry name" value="WH-like_DNA-bd_sf"/>
</dbReference>
<dbReference type="SUPFAM" id="SSF54768">
    <property type="entry name" value="dsRNA-binding domain-like"/>
    <property type="match status" value="3"/>
</dbReference>
<evidence type="ECO:0000256" key="7">
    <source>
        <dbReference type="SAM" id="MobiDB-lite"/>
    </source>
</evidence>
<dbReference type="InterPro" id="IPR014720">
    <property type="entry name" value="dsRBD_dom"/>
</dbReference>
<dbReference type="GO" id="GO:0006382">
    <property type="term" value="P:adenosine to inosine editing"/>
    <property type="evidence" value="ECO:0007669"/>
    <property type="project" value="TreeGrafter"/>
</dbReference>
<organism evidence="11">
    <name type="scientific">Xenopus laevis</name>
    <name type="common">African clawed frog</name>
    <dbReference type="NCBI Taxonomy" id="8355"/>
    <lineage>
        <taxon>Eukaryota</taxon>
        <taxon>Metazoa</taxon>
        <taxon>Chordata</taxon>
        <taxon>Craniata</taxon>
        <taxon>Vertebrata</taxon>
        <taxon>Euteleostomi</taxon>
        <taxon>Amphibia</taxon>
        <taxon>Batrachia</taxon>
        <taxon>Anura</taxon>
        <taxon>Pipoidea</taxon>
        <taxon>Pipidae</taxon>
        <taxon>Xenopodinae</taxon>
        <taxon>Xenopus</taxon>
        <taxon>Xenopus</taxon>
    </lineage>
</organism>
<keyword evidence="5" id="KW-0943">RNA-mediated gene silencing</keyword>
<evidence type="ECO:0008006" key="12">
    <source>
        <dbReference type="Google" id="ProtNLM"/>
    </source>
</evidence>
<dbReference type="PANTHER" id="PTHR10910:SF107">
    <property type="entry name" value="DOUBLE-STRANDED RNA-SPECIFIC ADENOSINE DEAMINASE"/>
    <property type="match status" value="1"/>
</dbReference>
<name>B7ZR43_XENLA</name>
<feature type="region of interest" description="Disordered" evidence="7">
    <location>
        <begin position="372"/>
        <end position="400"/>
    </location>
</feature>
<dbReference type="PANTHER" id="PTHR10910">
    <property type="entry name" value="EUKARYOTE SPECIFIC DSRNA BINDING PROTEIN"/>
    <property type="match status" value="1"/>
</dbReference>
<evidence type="ECO:0000259" key="8">
    <source>
        <dbReference type="PROSITE" id="PS50137"/>
    </source>
</evidence>
<keyword evidence="2" id="KW-0963">Cytoplasm</keyword>
<dbReference type="Gene3D" id="3.30.160.20">
    <property type="match status" value="3"/>
</dbReference>
<reference evidence="11" key="1">
    <citation type="submission" date="2008-11" db="EMBL/GenBank/DDBJ databases">
        <authorList>
            <consortium name="NIH - Xenopus Gene Collection (XGC) project"/>
        </authorList>
    </citation>
    <scope>NUCLEOTIDE SEQUENCE [LARGE SCALE MRNA]</scope>
    <source>
        <tissue evidence="11">Gastrula</tissue>
    </source>
</reference>